<keyword evidence="1" id="KW-0812">Transmembrane</keyword>
<gene>
    <name evidence="2" type="ORF">EVAR_3741_1</name>
</gene>
<feature type="transmembrane region" description="Helical" evidence="1">
    <location>
        <begin position="42"/>
        <end position="60"/>
    </location>
</feature>
<evidence type="ECO:0000313" key="3">
    <source>
        <dbReference type="Proteomes" id="UP000299102"/>
    </source>
</evidence>
<evidence type="ECO:0000313" key="2">
    <source>
        <dbReference type="EMBL" id="GBP04829.1"/>
    </source>
</evidence>
<evidence type="ECO:0008006" key="4">
    <source>
        <dbReference type="Google" id="ProtNLM"/>
    </source>
</evidence>
<comment type="caution">
    <text evidence="2">The sequence shown here is derived from an EMBL/GenBank/DDBJ whole genome shotgun (WGS) entry which is preliminary data.</text>
</comment>
<dbReference type="InterPro" id="IPR036259">
    <property type="entry name" value="MFS_trans_sf"/>
</dbReference>
<evidence type="ECO:0000256" key="1">
    <source>
        <dbReference type="SAM" id="Phobius"/>
    </source>
</evidence>
<dbReference type="OrthoDB" id="6133115at2759"/>
<dbReference type="Proteomes" id="UP000299102">
    <property type="component" value="Unassembled WGS sequence"/>
</dbReference>
<reference evidence="2 3" key="1">
    <citation type="journal article" date="2019" name="Commun. Biol.">
        <title>The bagworm genome reveals a unique fibroin gene that provides high tensile strength.</title>
        <authorList>
            <person name="Kono N."/>
            <person name="Nakamura H."/>
            <person name="Ohtoshi R."/>
            <person name="Tomita M."/>
            <person name="Numata K."/>
            <person name="Arakawa K."/>
        </authorList>
    </citation>
    <scope>NUCLEOTIDE SEQUENCE [LARGE SCALE GENOMIC DNA]</scope>
</reference>
<keyword evidence="1" id="KW-1133">Transmembrane helix</keyword>
<keyword evidence="1" id="KW-0472">Membrane</keyword>
<organism evidence="2 3">
    <name type="scientific">Eumeta variegata</name>
    <name type="common">Bagworm moth</name>
    <name type="synonym">Eumeta japonica</name>
    <dbReference type="NCBI Taxonomy" id="151549"/>
    <lineage>
        <taxon>Eukaryota</taxon>
        <taxon>Metazoa</taxon>
        <taxon>Ecdysozoa</taxon>
        <taxon>Arthropoda</taxon>
        <taxon>Hexapoda</taxon>
        <taxon>Insecta</taxon>
        <taxon>Pterygota</taxon>
        <taxon>Neoptera</taxon>
        <taxon>Endopterygota</taxon>
        <taxon>Lepidoptera</taxon>
        <taxon>Glossata</taxon>
        <taxon>Ditrysia</taxon>
        <taxon>Tineoidea</taxon>
        <taxon>Psychidae</taxon>
        <taxon>Oiketicinae</taxon>
        <taxon>Eumeta</taxon>
    </lineage>
</organism>
<sequence>MTFTLAGEVFPLRYRSCQWNKYTILYPNILNYCTTPLAGRAYALHAGVVALCLGVAALLLPETKDRTLQDIEDEFRGRPLSSEEIHLSSRS</sequence>
<name>A0A4C1SRP1_EUMVA</name>
<accession>A0A4C1SRP1</accession>
<dbReference type="AlphaFoldDB" id="A0A4C1SRP1"/>
<dbReference type="EMBL" id="BGZK01000015">
    <property type="protein sequence ID" value="GBP04829.1"/>
    <property type="molecule type" value="Genomic_DNA"/>
</dbReference>
<proteinExistence type="predicted"/>
<dbReference type="Gene3D" id="1.20.1250.20">
    <property type="entry name" value="MFS general substrate transporter like domains"/>
    <property type="match status" value="1"/>
</dbReference>
<protein>
    <recommendedName>
        <fullName evidence="4">Facilitated trehalose transporter Tret1</fullName>
    </recommendedName>
</protein>
<keyword evidence="3" id="KW-1185">Reference proteome</keyword>